<accession>A0AAU9PAP9</accession>
<evidence type="ECO:0000313" key="1">
    <source>
        <dbReference type="EMBL" id="CAH1447338.1"/>
    </source>
</evidence>
<dbReference type="AlphaFoldDB" id="A0AAU9PAP9"/>
<keyword evidence="2" id="KW-1185">Reference proteome</keyword>
<proteinExistence type="predicted"/>
<evidence type="ECO:0000313" key="2">
    <source>
        <dbReference type="Proteomes" id="UP001157418"/>
    </source>
</evidence>
<organism evidence="1 2">
    <name type="scientific">Lactuca virosa</name>
    <dbReference type="NCBI Taxonomy" id="75947"/>
    <lineage>
        <taxon>Eukaryota</taxon>
        <taxon>Viridiplantae</taxon>
        <taxon>Streptophyta</taxon>
        <taxon>Embryophyta</taxon>
        <taxon>Tracheophyta</taxon>
        <taxon>Spermatophyta</taxon>
        <taxon>Magnoliopsida</taxon>
        <taxon>eudicotyledons</taxon>
        <taxon>Gunneridae</taxon>
        <taxon>Pentapetalae</taxon>
        <taxon>asterids</taxon>
        <taxon>campanulids</taxon>
        <taxon>Asterales</taxon>
        <taxon>Asteraceae</taxon>
        <taxon>Cichorioideae</taxon>
        <taxon>Cichorieae</taxon>
        <taxon>Lactucinae</taxon>
        <taxon>Lactuca</taxon>
    </lineage>
</organism>
<protein>
    <submittedName>
        <fullName evidence="1">Uncharacterized protein</fullName>
    </submittedName>
</protein>
<gene>
    <name evidence="1" type="ORF">LVIROSA_LOCUS32953</name>
</gene>
<reference evidence="1 2" key="1">
    <citation type="submission" date="2022-01" db="EMBL/GenBank/DDBJ databases">
        <authorList>
            <person name="Xiong W."/>
            <person name="Schranz E."/>
        </authorList>
    </citation>
    <scope>NUCLEOTIDE SEQUENCE [LARGE SCALE GENOMIC DNA]</scope>
</reference>
<dbReference type="EMBL" id="CAKMRJ010005523">
    <property type="protein sequence ID" value="CAH1447338.1"/>
    <property type="molecule type" value="Genomic_DNA"/>
</dbReference>
<sequence length="174" mass="20463">MGKNHRLLEDAHVHLLAYLQFNLGRSTPCLDYLSLVLKHMNDPSKTLPKDEGTEKVVEQTRQECAEQTRQMFKNMDRTIPWMMNKPPILLRVLEYLQADQEGMISYLHQQSFMLFRSDERVCLFSIRRFMSREYGTGRSNLPSCTNHHESIQLWKSDASIQDKNRGKLEKLGYI</sequence>
<dbReference type="Proteomes" id="UP001157418">
    <property type="component" value="Unassembled WGS sequence"/>
</dbReference>
<name>A0AAU9PAP9_9ASTR</name>
<comment type="caution">
    <text evidence="1">The sequence shown here is derived from an EMBL/GenBank/DDBJ whole genome shotgun (WGS) entry which is preliminary data.</text>
</comment>